<dbReference type="EMBL" id="DSMR01000178">
    <property type="protein sequence ID" value="HET47019.1"/>
    <property type="molecule type" value="Genomic_DNA"/>
</dbReference>
<reference evidence="1" key="1">
    <citation type="journal article" date="2020" name="mSystems">
        <title>Genome- and Community-Level Interaction Insights into Carbon Utilization and Element Cycling Functions of Hydrothermarchaeota in Hydrothermal Sediment.</title>
        <authorList>
            <person name="Zhou Z."/>
            <person name="Liu Y."/>
            <person name="Xu W."/>
            <person name="Pan J."/>
            <person name="Luo Z.H."/>
            <person name="Li M."/>
        </authorList>
    </citation>
    <scope>NUCLEOTIDE SEQUENCE [LARGE SCALE GENOMIC DNA]</scope>
    <source>
        <strain evidence="1">SpSt-299</strain>
    </source>
</reference>
<protein>
    <submittedName>
        <fullName evidence="1">Phosphate/phosphite/phosphonate ABC transporter substrate-binding protein</fullName>
    </submittedName>
</protein>
<comment type="caution">
    <text evidence="1">The sequence shown here is derived from an EMBL/GenBank/DDBJ whole genome shotgun (WGS) entry which is preliminary data.</text>
</comment>
<proteinExistence type="predicted"/>
<evidence type="ECO:0000313" key="1">
    <source>
        <dbReference type="EMBL" id="HET47019.1"/>
    </source>
</evidence>
<dbReference type="AlphaFoldDB" id="A0A7C2SPD1"/>
<gene>
    <name evidence="1" type="ORF">ENQ31_02500</name>
</gene>
<dbReference type="PANTHER" id="PTHR35841:SF1">
    <property type="entry name" value="PHOSPHONATES-BINDING PERIPLASMIC PROTEIN"/>
    <property type="match status" value="1"/>
</dbReference>
<dbReference type="Gene3D" id="3.40.190.10">
    <property type="entry name" value="Periplasmic binding protein-like II"/>
    <property type="match status" value="2"/>
</dbReference>
<dbReference type="PANTHER" id="PTHR35841">
    <property type="entry name" value="PHOSPHONATES-BINDING PERIPLASMIC PROTEIN"/>
    <property type="match status" value="1"/>
</dbReference>
<name>A0A7C2SPD1_9BACT</name>
<dbReference type="SUPFAM" id="SSF53850">
    <property type="entry name" value="Periplasmic binding protein-like II"/>
    <property type="match status" value="1"/>
</dbReference>
<organism evidence="1">
    <name type="scientific">Thermoanaerobaculum aquaticum</name>
    <dbReference type="NCBI Taxonomy" id="1312852"/>
    <lineage>
        <taxon>Bacteria</taxon>
        <taxon>Pseudomonadati</taxon>
        <taxon>Acidobacteriota</taxon>
        <taxon>Thermoanaerobaculia</taxon>
        <taxon>Thermoanaerobaculales</taxon>
        <taxon>Thermoanaerobaculaceae</taxon>
        <taxon>Thermoanaerobaculum</taxon>
    </lineage>
</organism>
<accession>A0A7C2SPD1</accession>
<sequence>MRRAAFWLSLLVGAMCLALLLWRAPREHLLSWLLHGSDASRVPTPAASQLSPALARRVAVGAMISPARTIQLYSALFELIGQRLGQPVAVVLKKTYREVNEALLRGEVDVAWVCTGGFLDLRQGGRVNVLVVPQVKGHTTYRSYLVVRAEAPYQKLEQLRGSRVVYSDPLSLTGYRLPRQMVQNLGFSPDEFFSQSFFSYSHDASLWAVRRSLADVAGVDSLVFDFLAEHYRDEVKGLRVLAVSPEMPIPPLVIGRWVPDSERNRWQELLTTLHQDPQGHSVLQGLGIDRFVLPQEGMYDALP</sequence>
<dbReference type="Pfam" id="PF12974">
    <property type="entry name" value="Phosphonate-bd"/>
    <property type="match status" value="1"/>
</dbReference>